<dbReference type="STRING" id="393003.SAMN05660461_5983"/>
<evidence type="ECO:0000313" key="3">
    <source>
        <dbReference type="Proteomes" id="UP000190166"/>
    </source>
</evidence>
<sequence>MRCKVLETDRSYQEVTKIDPAGPYSEITVQGFMPGDSTTNSLTLAAMVFGRYVLVVKERTGIQRLIGSADVGVTYTGNYDSEDAEGTRGCKMLFSWRTPISPRIYLTPVDAGSPGPGGPGGPLVLVNAGPDQLDLSSATNVINLSGVALSTSGDIVSYLWEIISGPSGAVITTPSAAATTVTGVKPGAYSFRLTAVDTIGTTANDSIDCSIAIPSGGEIEVFAGPDQFIHAGVSNTNFYANLTIPPEVTVQSITWSVVTAGVTGVEFSNVNGLSTGVTGIPVATVTALRTTFRCTVIDNSGRSSYDEIVVSSAAPARMYSSGGYLDNKYDPANLLLRVWAYECEGYDPLREGGYPLILFFHGVGVNGDQNGDDINQLLLKAEGLPYYLYNKLFPMKCNVASAQLHTGYWTLETVQKVLTWAAAAWNVNTNMVFATGLSSGGAGTNAIILANNTLLAGGIASNTTFNDVALPGNGDIVKNVPLLYIHSWNDTRVPPASEYSTLDDLNSILAADPLGIYPPLILMNWASEHDGGTWNDMLYDKRWAPFDFEEDFFLFHTKDLVETAGNYTSRAERLKTFYDYSRALLIVNKLSAGAPKTALLARLTAVKDAMTTSVGHRMFMLNLGSPSVFNQYKINNVVSTAAGTTVNNLADIDNTSSGIGFTVVSNAAGPGVAGLKHFYMGMGDDMFNSSFMYNEANPAQWKFTGLNPAQHYDVSLYHSNVSKQMFQSNNKSGSRSLVNGSMAQSKYESYNTMFTTDHYNVKPTAGGEIVLDLSALDNYQFNANHIYQGNTVAIMLREKTAVAPPRSNFDKYSFAASNAAADPDFATMFGNPSAAVLRVADPITGRTISTVSPSLWANFGSASGNDHEAPVGAFAGVLPATVAESAMLNYNQNFNRDAENFNFICEGTPGMGYQEGLYIITIYCSTSADFSPTRVVCKMGSSNGLEDNTIVTKNNMINRLQYKGYLKDGETIRGGIYMPNNVWGVAFLNAIIVEKVG</sequence>
<gene>
    <name evidence="2" type="ORF">SAMN05660461_5983</name>
</gene>
<dbReference type="InterPro" id="IPR013783">
    <property type="entry name" value="Ig-like_fold"/>
</dbReference>
<dbReference type="Pfam" id="PF22352">
    <property type="entry name" value="K319L-like_PKD"/>
    <property type="match status" value="1"/>
</dbReference>
<dbReference type="Proteomes" id="UP000190166">
    <property type="component" value="Unassembled WGS sequence"/>
</dbReference>
<dbReference type="SUPFAM" id="SSF49299">
    <property type="entry name" value="PKD domain"/>
    <property type="match status" value="1"/>
</dbReference>
<accession>A0A1T5PBU5</accession>
<keyword evidence="3" id="KW-1185">Reference proteome</keyword>
<dbReference type="CDD" id="cd00146">
    <property type="entry name" value="PKD"/>
    <property type="match status" value="1"/>
</dbReference>
<dbReference type="InterPro" id="IPR000601">
    <property type="entry name" value="PKD_dom"/>
</dbReference>
<evidence type="ECO:0000259" key="1">
    <source>
        <dbReference type="PROSITE" id="PS50093"/>
    </source>
</evidence>
<dbReference type="AlphaFoldDB" id="A0A1T5PBU5"/>
<evidence type="ECO:0000313" key="2">
    <source>
        <dbReference type="EMBL" id="SKD10083.1"/>
    </source>
</evidence>
<dbReference type="SUPFAM" id="SSF53474">
    <property type="entry name" value="alpha/beta-Hydrolases"/>
    <property type="match status" value="1"/>
</dbReference>
<proteinExistence type="predicted"/>
<protein>
    <recommendedName>
        <fullName evidence="1">PKD domain-containing protein</fullName>
    </recommendedName>
</protein>
<dbReference type="PROSITE" id="PS50093">
    <property type="entry name" value="PKD"/>
    <property type="match status" value="1"/>
</dbReference>
<dbReference type="EMBL" id="FUZZ01000006">
    <property type="protein sequence ID" value="SKD10083.1"/>
    <property type="molecule type" value="Genomic_DNA"/>
</dbReference>
<name>A0A1T5PBU5_9BACT</name>
<dbReference type="Gene3D" id="3.40.50.1820">
    <property type="entry name" value="alpha/beta hydrolase"/>
    <property type="match status" value="1"/>
</dbReference>
<dbReference type="Gene3D" id="2.60.40.10">
    <property type="entry name" value="Immunoglobulins"/>
    <property type="match status" value="1"/>
</dbReference>
<dbReference type="InterPro" id="IPR035986">
    <property type="entry name" value="PKD_dom_sf"/>
</dbReference>
<reference evidence="2 3" key="1">
    <citation type="submission" date="2017-02" db="EMBL/GenBank/DDBJ databases">
        <authorList>
            <person name="Peterson S.W."/>
        </authorList>
    </citation>
    <scope>NUCLEOTIDE SEQUENCE [LARGE SCALE GENOMIC DNA]</scope>
    <source>
        <strain evidence="2 3">DSM 18108</strain>
    </source>
</reference>
<feature type="domain" description="PKD" evidence="1">
    <location>
        <begin position="150"/>
        <end position="218"/>
    </location>
</feature>
<dbReference type="InterPro" id="IPR029058">
    <property type="entry name" value="AB_hydrolase_fold"/>
</dbReference>
<organism evidence="2 3">
    <name type="scientific">Chitinophaga ginsengisegetis</name>
    <dbReference type="NCBI Taxonomy" id="393003"/>
    <lineage>
        <taxon>Bacteria</taxon>
        <taxon>Pseudomonadati</taxon>
        <taxon>Bacteroidota</taxon>
        <taxon>Chitinophagia</taxon>
        <taxon>Chitinophagales</taxon>
        <taxon>Chitinophagaceae</taxon>
        <taxon>Chitinophaga</taxon>
    </lineage>
</organism>